<evidence type="ECO:0000313" key="3">
    <source>
        <dbReference type="Proteomes" id="UP000075714"/>
    </source>
</evidence>
<feature type="compositionally biased region" description="Pro residues" evidence="1">
    <location>
        <begin position="27"/>
        <end position="39"/>
    </location>
</feature>
<name>A0A150GIX4_GONPE</name>
<comment type="caution">
    <text evidence="2">The sequence shown here is derived from an EMBL/GenBank/DDBJ whole genome shotgun (WGS) entry which is preliminary data.</text>
</comment>
<organism evidence="2 3">
    <name type="scientific">Gonium pectorale</name>
    <name type="common">Green alga</name>
    <dbReference type="NCBI Taxonomy" id="33097"/>
    <lineage>
        <taxon>Eukaryota</taxon>
        <taxon>Viridiplantae</taxon>
        <taxon>Chlorophyta</taxon>
        <taxon>core chlorophytes</taxon>
        <taxon>Chlorophyceae</taxon>
        <taxon>CS clade</taxon>
        <taxon>Chlamydomonadales</taxon>
        <taxon>Volvocaceae</taxon>
        <taxon>Gonium</taxon>
    </lineage>
</organism>
<feature type="compositionally biased region" description="Low complexity" evidence="1">
    <location>
        <begin position="1"/>
        <end position="14"/>
    </location>
</feature>
<dbReference type="OrthoDB" id="547814at2759"/>
<feature type="region of interest" description="Disordered" evidence="1">
    <location>
        <begin position="1"/>
        <end position="40"/>
    </location>
</feature>
<dbReference type="EMBL" id="LSYV01000020">
    <property type="protein sequence ID" value="KXZ49768.1"/>
    <property type="molecule type" value="Genomic_DNA"/>
</dbReference>
<sequence>MQQQQAAQQQQQQQPASQLVRRARPLSPAPHYPSSPPRSPGILGPEDWILHVVGVLGLTGTDTPRLALHCWRRVVELPQLHHAMRIWPTVVSGRTLYATACLWVSIKLEEKRRAAPGGVVLAHLAATTPGALCSAELAVMNWLSWRPYEGYPLDESHLLVYM</sequence>
<evidence type="ECO:0000256" key="1">
    <source>
        <dbReference type="SAM" id="MobiDB-lite"/>
    </source>
</evidence>
<protein>
    <recommendedName>
        <fullName evidence="4">Cyclin N-terminal domain-containing protein</fullName>
    </recommendedName>
</protein>
<evidence type="ECO:0000313" key="2">
    <source>
        <dbReference type="EMBL" id="KXZ49768.1"/>
    </source>
</evidence>
<dbReference type="SUPFAM" id="SSF47954">
    <property type="entry name" value="Cyclin-like"/>
    <property type="match status" value="1"/>
</dbReference>
<gene>
    <name evidence="2" type="ORF">GPECTOR_19g219</name>
</gene>
<dbReference type="Proteomes" id="UP000075714">
    <property type="component" value="Unassembled WGS sequence"/>
</dbReference>
<dbReference type="InterPro" id="IPR036915">
    <property type="entry name" value="Cyclin-like_sf"/>
</dbReference>
<dbReference type="AlphaFoldDB" id="A0A150GIX4"/>
<evidence type="ECO:0008006" key="4">
    <source>
        <dbReference type="Google" id="ProtNLM"/>
    </source>
</evidence>
<reference evidence="3" key="1">
    <citation type="journal article" date="2016" name="Nat. Commun.">
        <title>The Gonium pectorale genome demonstrates co-option of cell cycle regulation during the evolution of multicellularity.</title>
        <authorList>
            <person name="Hanschen E.R."/>
            <person name="Marriage T.N."/>
            <person name="Ferris P.J."/>
            <person name="Hamaji T."/>
            <person name="Toyoda A."/>
            <person name="Fujiyama A."/>
            <person name="Neme R."/>
            <person name="Noguchi H."/>
            <person name="Minakuchi Y."/>
            <person name="Suzuki M."/>
            <person name="Kawai-Toyooka H."/>
            <person name="Smith D.R."/>
            <person name="Sparks H."/>
            <person name="Anderson J."/>
            <person name="Bakaric R."/>
            <person name="Luria V."/>
            <person name="Karger A."/>
            <person name="Kirschner M.W."/>
            <person name="Durand P.M."/>
            <person name="Michod R.E."/>
            <person name="Nozaki H."/>
            <person name="Olson B.J."/>
        </authorList>
    </citation>
    <scope>NUCLEOTIDE SEQUENCE [LARGE SCALE GENOMIC DNA]</scope>
    <source>
        <strain evidence="3">NIES-2863</strain>
    </source>
</reference>
<proteinExistence type="predicted"/>
<accession>A0A150GIX4</accession>
<keyword evidence="3" id="KW-1185">Reference proteome</keyword>